<feature type="signal peptide" evidence="2">
    <location>
        <begin position="1"/>
        <end position="19"/>
    </location>
</feature>
<evidence type="ECO:0000259" key="4">
    <source>
        <dbReference type="SMART" id="SM00079"/>
    </source>
</evidence>
<feature type="domain" description="Ionotropic glutamate receptor C-terminal" evidence="4">
    <location>
        <begin position="36"/>
        <end position="253"/>
    </location>
</feature>
<feature type="chain" id="PRO_5038662139" evidence="2">
    <location>
        <begin position="20"/>
        <end position="257"/>
    </location>
</feature>
<keyword evidence="6" id="KW-1185">Reference proteome</keyword>
<dbReference type="SUPFAM" id="SSF53850">
    <property type="entry name" value="Periplasmic binding protein-like II"/>
    <property type="match status" value="1"/>
</dbReference>
<name>A0A1C0YJ34_9BACL</name>
<evidence type="ECO:0000256" key="1">
    <source>
        <dbReference type="ARBA" id="ARBA00022729"/>
    </source>
</evidence>
<dbReference type="AlphaFoldDB" id="A0A1C0YJ34"/>
<comment type="caution">
    <text evidence="5">The sequence shown here is derived from an EMBL/GenBank/DDBJ whole genome shotgun (WGS) entry which is preliminary data.</text>
</comment>
<dbReference type="RefSeq" id="WP_066543763.1">
    <property type="nucleotide sequence ID" value="NZ_MASJ01000004.1"/>
</dbReference>
<dbReference type="GO" id="GO:0016020">
    <property type="term" value="C:membrane"/>
    <property type="evidence" value="ECO:0007669"/>
    <property type="project" value="InterPro"/>
</dbReference>
<sequence length="257" mass="28104">MKKKTWFAAPLLAATLLLAACGGDDSSSTDGEGITKVVAGTEATYAPFEYMDDSGEIQGYDKEILEAIGEEMGFELEMRNVGWEPTFSLVTTGEIDLGAAAITITDERKENYDFTDPYYEAKLLMVVKEDSPITSFEELKDKKVSVQITTTGHLAMQELQGQTSSNILAYENLPIAIQEVVNGTTEAAIGDNAVVLEYIKNNPDKGLKVIEDDSFDVDYLGFMVKKGNDELLDVLNEGLQKIKDNGKLAEITGTELE</sequence>
<dbReference type="PANTHER" id="PTHR35936:SF17">
    <property type="entry name" value="ARGININE-BINDING EXTRACELLULAR PROTEIN ARTP"/>
    <property type="match status" value="1"/>
</dbReference>
<dbReference type="InterPro" id="IPR001638">
    <property type="entry name" value="Solute-binding_3/MltF_N"/>
</dbReference>
<evidence type="ECO:0000313" key="6">
    <source>
        <dbReference type="Proteomes" id="UP000093199"/>
    </source>
</evidence>
<dbReference type="OrthoDB" id="9811552at2"/>
<evidence type="ECO:0000256" key="2">
    <source>
        <dbReference type="SAM" id="SignalP"/>
    </source>
</evidence>
<dbReference type="GO" id="GO:0015276">
    <property type="term" value="F:ligand-gated monoatomic ion channel activity"/>
    <property type="evidence" value="ECO:0007669"/>
    <property type="project" value="InterPro"/>
</dbReference>
<reference evidence="5 6" key="1">
    <citation type="submission" date="2016-07" db="EMBL/GenBank/DDBJ databases">
        <title>Caryophanon tenue genome sequencing.</title>
        <authorList>
            <person name="Verma A."/>
            <person name="Pal Y."/>
            <person name="Krishnamurthi S."/>
        </authorList>
    </citation>
    <scope>NUCLEOTIDE SEQUENCE [LARGE SCALE GENOMIC DNA]</scope>
    <source>
        <strain evidence="5 6">DSM 14152</strain>
    </source>
</reference>
<dbReference type="Proteomes" id="UP000093199">
    <property type="component" value="Unassembled WGS sequence"/>
</dbReference>
<dbReference type="SMART" id="SM00079">
    <property type="entry name" value="PBPe"/>
    <property type="match status" value="1"/>
</dbReference>
<dbReference type="PROSITE" id="PS51257">
    <property type="entry name" value="PROKAR_LIPOPROTEIN"/>
    <property type="match status" value="1"/>
</dbReference>
<proteinExistence type="predicted"/>
<feature type="domain" description="Solute-binding protein family 3/N-terminal" evidence="3">
    <location>
        <begin position="36"/>
        <end position="257"/>
    </location>
</feature>
<dbReference type="EMBL" id="MASJ01000004">
    <property type="protein sequence ID" value="OCS87188.1"/>
    <property type="molecule type" value="Genomic_DNA"/>
</dbReference>
<dbReference type="Pfam" id="PF00497">
    <property type="entry name" value="SBP_bac_3"/>
    <property type="match status" value="1"/>
</dbReference>
<dbReference type="CDD" id="cd13624">
    <property type="entry name" value="PBP2_Arg_Lys_His"/>
    <property type="match status" value="1"/>
</dbReference>
<dbReference type="STRING" id="33978.A6M13_11190"/>
<evidence type="ECO:0000313" key="5">
    <source>
        <dbReference type="EMBL" id="OCS87188.1"/>
    </source>
</evidence>
<dbReference type="PANTHER" id="PTHR35936">
    <property type="entry name" value="MEMBRANE-BOUND LYTIC MUREIN TRANSGLYCOSYLASE F"/>
    <property type="match status" value="1"/>
</dbReference>
<accession>A0A1C0YJ34</accession>
<keyword evidence="1 2" id="KW-0732">Signal</keyword>
<dbReference type="Gene3D" id="3.40.190.10">
    <property type="entry name" value="Periplasmic binding protein-like II"/>
    <property type="match status" value="2"/>
</dbReference>
<dbReference type="InterPro" id="IPR001320">
    <property type="entry name" value="Iontro_rcpt_C"/>
</dbReference>
<evidence type="ECO:0000259" key="3">
    <source>
        <dbReference type="SMART" id="SM00062"/>
    </source>
</evidence>
<dbReference type="SMART" id="SM00062">
    <property type="entry name" value="PBPb"/>
    <property type="match status" value="1"/>
</dbReference>
<gene>
    <name evidence="5" type="ORF">A6M13_11190</name>
</gene>
<protein>
    <submittedName>
        <fullName evidence="5">Amino acid ABC transporter substrate-binding protein</fullName>
    </submittedName>
</protein>
<organism evidence="5 6">
    <name type="scientific">Caryophanon tenue</name>
    <dbReference type="NCBI Taxonomy" id="33978"/>
    <lineage>
        <taxon>Bacteria</taxon>
        <taxon>Bacillati</taxon>
        <taxon>Bacillota</taxon>
        <taxon>Bacilli</taxon>
        <taxon>Bacillales</taxon>
        <taxon>Caryophanaceae</taxon>
        <taxon>Caryophanon</taxon>
    </lineage>
</organism>